<feature type="region of interest" description="Disordered" evidence="2">
    <location>
        <begin position="386"/>
        <end position="412"/>
    </location>
</feature>
<evidence type="ECO:0000256" key="1">
    <source>
        <dbReference type="ARBA" id="ARBA00005960"/>
    </source>
</evidence>
<proteinExistence type="inferred from homology"/>
<evidence type="ECO:0000313" key="5">
    <source>
        <dbReference type="Proteomes" id="UP000734854"/>
    </source>
</evidence>
<dbReference type="GO" id="GO:0009269">
    <property type="term" value="P:response to desiccation"/>
    <property type="evidence" value="ECO:0007669"/>
    <property type="project" value="InterPro"/>
</dbReference>
<feature type="region of interest" description="Disordered" evidence="2">
    <location>
        <begin position="57"/>
        <end position="126"/>
    </location>
</feature>
<dbReference type="EMBL" id="JACMSC010000016">
    <property type="protein sequence ID" value="KAG6483150.1"/>
    <property type="molecule type" value="Genomic_DNA"/>
</dbReference>
<dbReference type="InterPro" id="IPR004864">
    <property type="entry name" value="LEA_2"/>
</dbReference>
<dbReference type="InterPro" id="IPR013990">
    <property type="entry name" value="WHy-dom"/>
</dbReference>
<comment type="similarity">
    <text evidence="1">Belongs to the LEA type 2 family.</text>
</comment>
<keyword evidence="5" id="KW-1185">Reference proteome</keyword>
<gene>
    <name evidence="4" type="ORF">ZIOFF_059790</name>
</gene>
<dbReference type="PANTHER" id="PTHR31459">
    <property type="match status" value="1"/>
</dbReference>
<reference evidence="4 5" key="1">
    <citation type="submission" date="2020-08" db="EMBL/GenBank/DDBJ databases">
        <title>Plant Genome Project.</title>
        <authorList>
            <person name="Zhang R.-G."/>
        </authorList>
    </citation>
    <scope>NUCLEOTIDE SEQUENCE [LARGE SCALE GENOMIC DNA]</scope>
    <source>
        <tissue evidence="4">Rhizome</tissue>
    </source>
</reference>
<accession>A0A8J5KBN8</accession>
<feature type="domain" description="Water stress and hypersensitive response" evidence="3">
    <location>
        <begin position="154"/>
        <end position="271"/>
    </location>
</feature>
<evidence type="ECO:0000256" key="2">
    <source>
        <dbReference type="SAM" id="MobiDB-lite"/>
    </source>
</evidence>
<dbReference type="Pfam" id="PF03168">
    <property type="entry name" value="LEA_2"/>
    <property type="match status" value="2"/>
</dbReference>
<protein>
    <recommendedName>
        <fullName evidence="3">Water stress and hypersensitive response domain-containing protein</fullName>
    </recommendedName>
</protein>
<feature type="domain" description="Water stress and hypersensitive response" evidence="3">
    <location>
        <begin position="280"/>
        <end position="396"/>
    </location>
</feature>
<dbReference type="SUPFAM" id="SSF117070">
    <property type="entry name" value="LEA14-like"/>
    <property type="match status" value="2"/>
</dbReference>
<dbReference type="GO" id="GO:0005829">
    <property type="term" value="C:cytosol"/>
    <property type="evidence" value="ECO:0007669"/>
    <property type="project" value="TreeGrafter"/>
</dbReference>
<evidence type="ECO:0000259" key="3">
    <source>
        <dbReference type="SMART" id="SM00769"/>
    </source>
</evidence>
<dbReference type="InterPro" id="IPR045043">
    <property type="entry name" value="Lea14-like"/>
</dbReference>
<name>A0A8J5KBN8_ZINOF</name>
<sequence>MAEGLIPFIYRAIKSRRRRDQTFSRSLSTGSERWFGLPSHRHHKLLQPPAIKLGSFSEGAAGQGAGVHHRRHRSMEGFSAAEEISTPEGGGSRQAKEMVRRSAMASSGEPKLAERESKEDENEGKGGFLDKVKDFIHDVGERIEEAVGFGKPTADVTAVHLPSINMKKADIVVDVLVTNPNPIPIPLVDIDYLIESDGRKLVSGLIPDAGTIHAHGSETVKIPVTLIYDDIKNTYGDIKPGSIIPYRVKVDLIVDVPVFGRITLPLEKTGEIPVPYKPDIDVEKIHFDKFSFEETIASLHLKLENKNDFDLGLNALDYEFWLSEISISSAKFNKTTTIEKNGVARMEIPISFRPKDFGSALWDMIRGRGTGYSIKGSIDADTPFGHMNLPISKEGGTTRLKKGDEDDDDNED</sequence>
<dbReference type="AlphaFoldDB" id="A0A8J5KBN8"/>
<dbReference type="Proteomes" id="UP000734854">
    <property type="component" value="Unassembled WGS sequence"/>
</dbReference>
<comment type="caution">
    <text evidence="4">The sequence shown here is derived from an EMBL/GenBank/DDBJ whole genome shotgun (WGS) entry which is preliminary data.</text>
</comment>
<dbReference type="SMART" id="SM00769">
    <property type="entry name" value="WHy"/>
    <property type="match status" value="2"/>
</dbReference>
<dbReference type="PANTHER" id="PTHR31459:SF2">
    <property type="entry name" value="OS03G0843300 PROTEIN"/>
    <property type="match status" value="1"/>
</dbReference>
<dbReference type="Gene3D" id="2.60.40.1820">
    <property type="match status" value="2"/>
</dbReference>
<dbReference type="FunFam" id="2.60.40.1820:FF:000003">
    <property type="entry name" value="Desiccation protectant protein Lea14 isogeny"/>
    <property type="match status" value="1"/>
</dbReference>
<organism evidence="4 5">
    <name type="scientific">Zingiber officinale</name>
    <name type="common">Ginger</name>
    <name type="synonym">Amomum zingiber</name>
    <dbReference type="NCBI Taxonomy" id="94328"/>
    <lineage>
        <taxon>Eukaryota</taxon>
        <taxon>Viridiplantae</taxon>
        <taxon>Streptophyta</taxon>
        <taxon>Embryophyta</taxon>
        <taxon>Tracheophyta</taxon>
        <taxon>Spermatophyta</taxon>
        <taxon>Magnoliopsida</taxon>
        <taxon>Liliopsida</taxon>
        <taxon>Zingiberales</taxon>
        <taxon>Zingiberaceae</taxon>
        <taxon>Zingiber</taxon>
    </lineage>
</organism>
<evidence type="ECO:0000313" key="4">
    <source>
        <dbReference type="EMBL" id="KAG6483150.1"/>
    </source>
</evidence>